<feature type="domain" description="DUF5013" evidence="2">
    <location>
        <begin position="240"/>
        <end position="379"/>
    </location>
</feature>
<proteinExistence type="predicted"/>
<dbReference type="InterPro" id="IPR032181">
    <property type="entry name" value="DUF5013"/>
</dbReference>
<evidence type="ECO:0000313" key="3">
    <source>
        <dbReference type="EMBL" id="QEC78569.1"/>
    </source>
</evidence>
<dbReference type="Proteomes" id="UP000321362">
    <property type="component" value="Chromosome"/>
</dbReference>
<name>A0A5B8W4U1_9SPHI</name>
<dbReference type="InterPro" id="IPR013783">
    <property type="entry name" value="Ig-like_fold"/>
</dbReference>
<dbReference type="Gene3D" id="2.60.40.10">
    <property type="entry name" value="Immunoglobulins"/>
    <property type="match status" value="1"/>
</dbReference>
<dbReference type="AlphaFoldDB" id="A0A5B8W4U1"/>
<evidence type="ECO:0000256" key="1">
    <source>
        <dbReference type="SAM" id="SignalP"/>
    </source>
</evidence>
<dbReference type="RefSeq" id="WP_147057334.1">
    <property type="nucleotide sequence ID" value="NZ_CP042437.1"/>
</dbReference>
<gene>
    <name evidence="3" type="ORF">FSB76_22435</name>
</gene>
<evidence type="ECO:0000259" key="2">
    <source>
        <dbReference type="Pfam" id="PF16405"/>
    </source>
</evidence>
<feature type="signal peptide" evidence="1">
    <location>
        <begin position="1"/>
        <end position="24"/>
    </location>
</feature>
<organism evidence="3 4">
    <name type="scientific">Mucilaginibacter ginsenosidivorax</name>
    <dbReference type="NCBI Taxonomy" id="862126"/>
    <lineage>
        <taxon>Bacteria</taxon>
        <taxon>Pseudomonadati</taxon>
        <taxon>Bacteroidota</taxon>
        <taxon>Sphingobacteriia</taxon>
        <taxon>Sphingobacteriales</taxon>
        <taxon>Sphingobacteriaceae</taxon>
        <taxon>Mucilaginibacter</taxon>
    </lineage>
</organism>
<dbReference type="EMBL" id="CP042437">
    <property type="protein sequence ID" value="QEC78569.1"/>
    <property type="molecule type" value="Genomic_DNA"/>
</dbReference>
<keyword evidence="4" id="KW-1185">Reference proteome</keyword>
<dbReference type="Pfam" id="PF16389">
    <property type="entry name" value="DUF4998"/>
    <property type="match status" value="1"/>
</dbReference>
<keyword evidence="1" id="KW-0732">Signal</keyword>
<evidence type="ECO:0000313" key="4">
    <source>
        <dbReference type="Proteomes" id="UP000321362"/>
    </source>
</evidence>
<dbReference type="KEGG" id="mgk:FSB76_22435"/>
<feature type="chain" id="PRO_5022751646" evidence="1">
    <location>
        <begin position="25"/>
        <end position="403"/>
    </location>
</feature>
<dbReference type="OrthoDB" id="1043438at2"/>
<protein>
    <submittedName>
        <fullName evidence="3">DUF5013 domain-containing protein</fullName>
    </submittedName>
</protein>
<sequence>MKSMKKYGLLVISAVCCVMLSACSKMDEYKKFSAGKEVLYTGKPDSVTAYSGKKRIKLVWQRTSDPKVSMTRVYWNNRTDSVDVTVSKSVSSTKRDSLMIANLTEGNYNFELVDYDAAGNRSVVSRVSGSAYGDTFEKSLLNRAVQSFGKQFDLAGSTALNWYGSDAQSIGVEVTYQDNAKVSHKVIVKPSDNVTFLANYDATAPISYRTMFLPDSTAIDTFYAAAVQKTVDDPNQIIIKNSGYPFKPGKNGGRWSDIADWVTTDSEKNHGGVGGLDNLNTSTENYMSFEFWGTPQIINGKIYQTGLLSPGSYRLVVSISNINNNLENSFLSIAKGGFIPDVADISSSLANIKLTNGSMNNKDLTLSFSLTQQELVSLGVVCTMQFVNESSLRIKQFRLYKDK</sequence>
<reference evidence="3 4" key="1">
    <citation type="journal article" date="2013" name="J. Microbiol.">
        <title>Mucilaginibacter ginsenosidivorax sp. nov., with ginsenoside converting activity isolated from sediment.</title>
        <authorList>
            <person name="Kim J.K."/>
            <person name="Choi T.E."/>
            <person name="Liu Q.M."/>
            <person name="Park H.Y."/>
            <person name="Yi T.H."/>
            <person name="Yoon M.H."/>
            <person name="Kim S.C."/>
            <person name="Im W.T."/>
        </authorList>
    </citation>
    <scope>NUCLEOTIDE SEQUENCE [LARGE SCALE GENOMIC DNA]</scope>
    <source>
        <strain evidence="3 4">KHI28</strain>
    </source>
</reference>
<dbReference type="Pfam" id="PF16405">
    <property type="entry name" value="DUF5013"/>
    <property type="match status" value="1"/>
</dbReference>
<dbReference type="PROSITE" id="PS51257">
    <property type="entry name" value="PROKAR_LIPOPROTEIN"/>
    <property type="match status" value="1"/>
</dbReference>
<accession>A0A5B8W4U1</accession>